<dbReference type="InterPro" id="IPR011332">
    <property type="entry name" value="Ribosomal_zn-bd"/>
</dbReference>
<comment type="caution">
    <text evidence="6">The sequence shown here is derived from an EMBL/GenBank/DDBJ whole genome shotgun (WGS) entry which is preliminary data.</text>
</comment>
<dbReference type="Pfam" id="PF01783">
    <property type="entry name" value="Ribosomal_L32p"/>
    <property type="match status" value="1"/>
</dbReference>
<dbReference type="Proteomes" id="UP000220102">
    <property type="component" value="Unassembled WGS sequence"/>
</dbReference>
<dbReference type="OrthoDB" id="9812874at2"/>
<evidence type="ECO:0000256" key="5">
    <source>
        <dbReference type="HAMAP-Rule" id="MF_00340"/>
    </source>
</evidence>
<organism evidence="6 7">
    <name type="scientific">Longibacter salinarum</name>
    <dbReference type="NCBI Taxonomy" id="1850348"/>
    <lineage>
        <taxon>Bacteria</taxon>
        <taxon>Pseudomonadati</taxon>
        <taxon>Rhodothermota</taxon>
        <taxon>Rhodothermia</taxon>
        <taxon>Rhodothermales</taxon>
        <taxon>Salisaetaceae</taxon>
        <taxon>Longibacter</taxon>
    </lineage>
</organism>
<dbReference type="PANTHER" id="PTHR35534">
    <property type="entry name" value="50S RIBOSOMAL PROTEIN L32"/>
    <property type="match status" value="1"/>
</dbReference>
<evidence type="ECO:0000313" key="7">
    <source>
        <dbReference type="Proteomes" id="UP000220102"/>
    </source>
</evidence>
<evidence type="ECO:0000256" key="1">
    <source>
        <dbReference type="ARBA" id="ARBA00008560"/>
    </source>
</evidence>
<dbReference type="RefSeq" id="WP_098076769.1">
    <property type="nucleotide sequence ID" value="NZ_PDEQ01000007.1"/>
</dbReference>
<reference evidence="6 7" key="1">
    <citation type="submission" date="2017-10" db="EMBL/GenBank/DDBJ databases">
        <title>Draft genome of Longibacter Salinarum.</title>
        <authorList>
            <person name="Goh K.M."/>
            <person name="Shamsir M.S."/>
            <person name="Lim S.W."/>
        </authorList>
    </citation>
    <scope>NUCLEOTIDE SEQUENCE [LARGE SCALE GENOMIC DNA]</scope>
    <source>
        <strain evidence="6 7">KCTC 52045</strain>
    </source>
</reference>
<keyword evidence="3 5" id="KW-0687">Ribonucleoprotein</keyword>
<dbReference type="InterPro" id="IPR044957">
    <property type="entry name" value="Ribosomal_bL32_bact"/>
</dbReference>
<dbReference type="GO" id="GO:0015934">
    <property type="term" value="C:large ribosomal subunit"/>
    <property type="evidence" value="ECO:0007669"/>
    <property type="project" value="InterPro"/>
</dbReference>
<evidence type="ECO:0000256" key="4">
    <source>
        <dbReference type="ARBA" id="ARBA00035178"/>
    </source>
</evidence>
<name>A0A2A8CVB1_9BACT</name>
<proteinExistence type="inferred from homology"/>
<dbReference type="PANTHER" id="PTHR35534:SF1">
    <property type="entry name" value="LARGE RIBOSOMAL SUBUNIT PROTEIN BL32"/>
    <property type="match status" value="1"/>
</dbReference>
<keyword evidence="2 5" id="KW-0689">Ribosomal protein</keyword>
<evidence type="ECO:0000256" key="3">
    <source>
        <dbReference type="ARBA" id="ARBA00023274"/>
    </source>
</evidence>
<dbReference type="EMBL" id="PDEQ01000007">
    <property type="protein sequence ID" value="PEN12541.1"/>
    <property type="molecule type" value="Genomic_DNA"/>
</dbReference>
<dbReference type="InterPro" id="IPR002677">
    <property type="entry name" value="Ribosomal_bL32"/>
</dbReference>
<dbReference type="HAMAP" id="MF_00340">
    <property type="entry name" value="Ribosomal_bL32"/>
    <property type="match status" value="1"/>
</dbReference>
<dbReference type="NCBIfam" id="TIGR01031">
    <property type="entry name" value="rpmF_bact"/>
    <property type="match status" value="1"/>
</dbReference>
<evidence type="ECO:0000256" key="2">
    <source>
        <dbReference type="ARBA" id="ARBA00022980"/>
    </source>
</evidence>
<dbReference type="AlphaFoldDB" id="A0A2A8CVB1"/>
<comment type="similarity">
    <text evidence="1 5">Belongs to the bacterial ribosomal protein bL32 family.</text>
</comment>
<dbReference type="GO" id="GO:0003735">
    <property type="term" value="F:structural constituent of ribosome"/>
    <property type="evidence" value="ECO:0007669"/>
    <property type="project" value="InterPro"/>
</dbReference>
<dbReference type="SUPFAM" id="SSF57829">
    <property type="entry name" value="Zn-binding ribosomal proteins"/>
    <property type="match status" value="1"/>
</dbReference>
<evidence type="ECO:0000313" key="6">
    <source>
        <dbReference type="EMBL" id="PEN12541.1"/>
    </source>
</evidence>
<gene>
    <name evidence="5" type="primary">rpmF</name>
    <name evidence="6" type="ORF">CRI94_13525</name>
</gene>
<sequence length="65" mass="7589">MAVPKRKHSKSRTRKRRSTYYNALKAPQLMDCSNCGNPKVMHRVCNHCGHYRGRQIVEPSAEYQL</sequence>
<keyword evidence="7" id="KW-1185">Reference proteome</keyword>
<dbReference type="GO" id="GO:0006412">
    <property type="term" value="P:translation"/>
    <property type="evidence" value="ECO:0007669"/>
    <property type="project" value="UniProtKB-UniRule"/>
</dbReference>
<accession>A0A2A8CVB1</accession>
<protein>
    <recommendedName>
        <fullName evidence="4 5">Large ribosomal subunit protein bL32</fullName>
    </recommendedName>
</protein>